<sequence length="192" mass="21818">MSSDLVKKTENGLTTVQKMIVPELIRGASIEKIAEKYNLAPVEVLKEWRDLIANRQRMSAEERLELHLMRLENLLEIVTLRVEAQEGSDPDAIKNMLGALEQLEKLEGLNKERLSDARDELQAISEQQMHMIMRIMLAFQNNLQAYILEKISEADDLDGLRKELLGEYQAWFAGQAQKALAAAGEEEAEIVE</sequence>
<accession>A0A0U4B5W0</accession>
<name>A0A0U4B5W0_9CAUD</name>
<organism evidence="1 2">
    <name type="scientific">Arthrobacter phage Rings</name>
    <dbReference type="NCBI Taxonomy" id="1772313"/>
    <lineage>
        <taxon>Viruses</taxon>
        <taxon>Duplodnaviria</taxon>
        <taxon>Heunggongvirae</taxon>
        <taxon>Uroviricota</taxon>
        <taxon>Caudoviricetes</taxon>
        <taxon>Amigovirus</taxon>
        <taxon>Amigovirus amigo</taxon>
    </lineage>
</organism>
<protein>
    <submittedName>
        <fullName evidence="1">Uncharacterized protein</fullName>
    </submittedName>
</protein>
<reference evidence="1 2" key="1">
    <citation type="submission" date="2015-11" db="EMBL/GenBank/DDBJ databases">
        <authorList>
            <person name="Trulli M."/>
            <person name="Cordero M."/>
            <person name="Cross T."/>
            <person name="Dunbar D."/>
            <person name="Bradley K.W."/>
            <person name="Asai D.J."/>
            <person name="Bowman C.A."/>
            <person name="Russell D.A."/>
            <person name="Pope W.H."/>
            <person name="Jacobs-Sera D."/>
            <person name="Hendrix R.W."/>
            <person name="Hatfull G.F."/>
        </authorList>
    </citation>
    <scope>NUCLEOTIDE SEQUENCE [LARGE SCALE GENOMIC DNA]</scope>
</reference>
<dbReference type="EMBL" id="KU160663">
    <property type="protein sequence ID" value="ALY10096.1"/>
    <property type="molecule type" value="Genomic_DNA"/>
</dbReference>
<evidence type="ECO:0000313" key="1">
    <source>
        <dbReference type="EMBL" id="ALY10096.1"/>
    </source>
</evidence>
<evidence type="ECO:0000313" key="2">
    <source>
        <dbReference type="Proteomes" id="UP000224485"/>
    </source>
</evidence>
<gene>
    <name evidence="1" type="primary">19</name>
    <name evidence="1" type="ORF">RINGS_19</name>
</gene>
<dbReference type="Proteomes" id="UP000224485">
    <property type="component" value="Segment"/>
</dbReference>
<proteinExistence type="predicted"/>